<dbReference type="AlphaFoldDB" id="A0A8S9TLL7"/>
<comment type="caution">
    <text evidence="1">The sequence shown here is derived from an EMBL/GenBank/DDBJ whole genome shotgun (WGS) entry which is preliminary data.</text>
</comment>
<evidence type="ECO:0000313" key="1">
    <source>
        <dbReference type="EMBL" id="KAF4129271.1"/>
    </source>
</evidence>
<name>A0A8S9TLL7_PHYIN</name>
<evidence type="ECO:0000313" key="2">
    <source>
        <dbReference type="Proteomes" id="UP000704712"/>
    </source>
</evidence>
<sequence length="146" mass="16590">MVLVILEDILMCPDFVMTRESDTRRFWMTNDSMEVSMGAIAGPSTHTTSKVVNKKKRLGHTCPEYIRLICDCELSKGIMIKREEQRHTDHCILGGDGWPFTVRKAVTFEVPLRGRSKSTPAELHGMSRTSTLMSRRHCCDSSTWLA</sequence>
<proteinExistence type="predicted"/>
<gene>
    <name evidence="1" type="ORF">GN958_ATG21535</name>
</gene>
<protein>
    <submittedName>
        <fullName evidence="1">Uncharacterized protein</fullName>
    </submittedName>
</protein>
<accession>A0A8S9TLL7</accession>
<reference evidence="1" key="1">
    <citation type="submission" date="2020-03" db="EMBL/GenBank/DDBJ databases">
        <title>Hybrid Assembly of Korean Phytophthora infestans isolates.</title>
        <authorList>
            <person name="Prokchorchik M."/>
            <person name="Lee Y."/>
            <person name="Seo J."/>
            <person name="Cho J.-H."/>
            <person name="Park Y.-E."/>
            <person name="Jang D.-C."/>
            <person name="Im J.-S."/>
            <person name="Choi J.-G."/>
            <person name="Park H.-J."/>
            <person name="Lee G.-B."/>
            <person name="Lee Y.-G."/>
            <person name="Hong S.-Y."/>
            <person name="Cho K."/>
            <person name="Sohn K.H."/>
        </authorList>
    </citation>
    <scope>NUCLEOTIDE SEQUENCE</scope>
    <source>
        <strain evidence="1">KR_2_A2</strain>
    </source>
</reference>
<organism evidence="1 2">
    <name type="scientific">Phytophthora infestans</name>
    <name type="common">Potato late blight agent</name>
    <name type="synonym">Botrytis infestans</name>
    <dbReference type="NCBI Taxonomy" id="4787"/>
    <lineage>
        <taxon>Eukaryota</taxon>
        <taxon>Sar</taxon>
        <taxon>Stramenopiles</taxon>
        <taxon>Oomycota</taxon>
        <taxon>Peronosporomycetes</taxon>
        <taxon>Peronosporales</taxon>
        <taxon>Peronosporaceae</taxon>
        <taxon>Phytophthora</taxon>
    </lineage>
</organism>
<dbReference type="EMBL" id="JAACNO010002976">
    <property type="protein sequence ID" value="KAF4129271.1"/>
    <property type="molecule type" value="Genomic_DNA"/>
</dbReference>
<dbReference type="Proteomes" id="UP000704712">
    <property type="component" value="Unassembled WGS sequence"/>
</dbReference>